<dbReference type="OrthoDB" id="27934at2759"/>
<dbReference type="EMBL" id="MU150229">
    <property type="protein sequence ID" value="KAF9470001.1"/>
    <property type="molecule type" value="Genomic_DNA"/>
</dbReference>
<dbReference type="Proteomes" id="UP000807353">
    <property type="component" value="Unassembled WGS sequence"/>
</dbReference>
<dbReference type="PANTHER" id="PTHR11102:SF147">
    <property type="entry name" value="SEL1L ADAPTOR SUBUNIT OF ERAD E3 UBIQUITIN LIGASE"/>
    <property type="match status" value="1"/>
</dbReference>
<evidence type="ECO:0000256" key="3">
    <source>
        <dbReference type="SAM" id="Phobius"/>
    </source>
</evidence>
<dbReference type="InterPro" id="IPR011990">
    <property type="entry name" value="TPR-like_helical_dom_sf"/>
</dbReference>
<feature type="compositionally biased region" description="Basic and acidic residues" evidence="2">
    <location>
        <begin position="809"/>
        <end position="838"/>
    </location>
</feature>
<sequence>MKMRKSLSARKAAWLAFGLISLTIIPTSAEATVSPDSVLAQSNDDLPGPQSHLPLQHENQPEDDPETSQGRGTETRDIQYNTPVAIPELDSTNEASRAFRQAISTLATLTTHPPSHTFDPSLASGGAGSFLSSLFPNLQGQGPIGSTVRIITKLHQHVLRRIKYSLGKDAMGLGSRRRDEEMRGKAIKVVDLLQHSAELGNMDALYTLAQVSLFPPTHHFVTDAHIAFTSFLTHATHTGNATSQAHIAFFYSTGYYGVVQVDQAKAQLYYTFAANGGDKGAQMALGYRYWSGIGSSESCERAVFWYENASEQALAKFLSGPPGGRTLPQTPTRLSDLMGGVYGPGASVASTGLNTQRPAIKAGMARDAGETWEDVLEYYLFNADRGEIDFAYRLGKIFYQGSIYASVGGIASGSEGVGAVPRNYAHARHYFTQIARQVWPRDPPNPIHYKPTSLKDDQGPVGYAAASAGYLGRMYLRGEGVKADPAVAKMWFERGAEHGDRESHNGLGIIYRDGLGIRADPKMALTHFNKAAGQELAEAQVNMGKYHYGRGELVLATTNFETAVRYGSPFEAYYYLGEIASAQMSSPGMLPHIVSSSCAMAVSFHKLVAERGVWGDDLLREAEIAWMSGTSQGRDTAMLKWWIAAERGSEIAQNNLAFILDQDKSILRLTRFSPITPSNDTARLALTQWTRAAGQRNIDALVKVGDYYYHGLGVSEDSASTRVEKAARFYQSAADTQMSALAMWNLGWMYENGVGVPQDFHLAKRHYDLALETNSEAYLPVLLSLGKLYLRSVWHTLMGGKDGLNIWNPKDEDASSKSMRTEDGPDRVDGKQTDKVPDTVETPQLLEEEEGPWYLGKAKEDFRKRRNNQVLPNQQEDPIQWARERRALENDMDFGPEDYFEGAIRGARDNNEDEFRETMLLVLLCLVISVLLYIRTRIVDRLRRDRRPQDQPDQRQANNGVFPPPDDPARNEWAILR</sequence>
<reference evidence="5" key="1">
    <citation type="submission" date="2020-11" db="EMBL/GenBank/DDBJ databases">
        <authorList>
            <consortium name="DOE Joint Genome Institute"/>
            <person name="Ahrendt S."/>
            <person name="Riley R."/>
            <person name="Andreopoulos W."/>
            <person name="Labutti K."/>
            <person name="Pangilinan J."/>
            <person name="Ruiz-Duenas F.J."/>
            <person name="Barrasa J.M."/>
            <person name="Sanchez-Garcia M."/>
            <person name="Camarero S."/>
            <person name="Miyauchi S."/>
            <person name="Serrano A."/>
            <person name="Linde D."/>
            <person name="Babiker R."/>
            <person name="Drula E."/>
            <person name="Ayuso-Fernandez I."/>
            <person name="Pacheco R."/>
            <person name="Padilla G."/>
            <person name="Ferreira P."/>
            <person name="Barriuso J."/>
            <person name="Kellner H."/>
            <person name="Castanera R."/>
            <person name="Alfaro M."/>
            <person name="Ramirez L."/>
            <person name="Pisabarro A.G."/>
            <person name="Kuo A."/>
            <person name="Tritt A."/>
            <person name="Lipzen A."/>
            <person name="He G."/>
            <person name="Yan M."/>
            <person name="Ng V."/>
            <person name="Cullen D."/>
            <person name="Martin F."/>
            <person name="Rosso M.-N."/>
            <person name="Henrissat B."/>
            <person name="Hibbett D."/>
            <person name="Martinez A.T."/>
            <person name="Grigoriev I.V."/>
        </authorList>
    </citation>
    <scope>NUCLEOTIDE SEQUENCE</scope>
    <source>
        <strain evidence="5">CBS 247.69</strain>
    </source>
</reference>
<feature type="signal peptide" evidence="4">
    <location>
        <begin position="1"/>
        <end position="29"/>
    </location>
</feature>
<evidence type="ECO:0008006" key="7">
    <source>
        <dbReference type="Google" id="ProtNLM"/>
    </source>
</evidence>
<organism evidence="5 6">
    <name type="scientific">Collybia nuda</name>
    <dbReference type="NCBI Taxonomy" id="64659"/>
    <lineage>
        <taxon>Eukaryota</taxon>
        <taxon>Fungi</taxon>
        <taxon>Dikarya</taxon>
        <taxon>Basidiomycota</taxon>
        <taxon>Agaricomycotina</taxon>
        <taxon>Agaricomycetes</taxon>
        <taxon>Agaricomycetidae</taxon>
        <taxon>Agaricales</taxon>
        <taxon>Tricholomatineae</taxon>
        <taxon>Clitocybaceae</taxon>
        <taxon>Collybia</taxon>
    </lineage>
</organism>
<evidence type="ECO:0000313" key="5">
    <source>
        <dbReference type="EMBL" id="KAF9470001.1"/>
    </source>
</evidence>
<dbReference type="PANTHER" id="PTHR11102">
    <property type="entry name" value="SEL-1-LIKE PROTEIN"/>
    <property type="match status" value="1"/>
</dbReference>
<accession>A0A9P6CKH8</accession>
<feature type="compositionally biased region" description="Polar residues" evidence="2">
    <location>
        <begin position="67"/>
        <end position="80"/>
    </location>
</feature>
<proteinExistence type="inferred from homology"/>
<comment type="similarity">
    <text evidence="1">Belongs to the sel-1 family.</text>
</comment>
<dbReference type="Pfam" id="PF08238">
    <property type="entry name" value="Sel1"/>
    <property type="match status" value="8"/>
</dbReference>
<keyword evidence="3" id="KW-0812">Transmembrane</keyword>
<dbReference type="AlphaFoldDB" id="A0A9P6CKH8"/>
<keyword evidence="3" id="KW-0472">Membrane</keyword>
<dbReference type="InterPro" id="IPR006597">
    <property type="entry name" value="Sel1-like"/>
</dbReference>
<dbReference type="InterPro" id="IPR050767">
    <property type="entry name" value="Sel1_AlgK"/>
</dbReference>
<keyword evidence="4" id="KW-0732">Signal</keyword>
<feature type="region of interest" description="Disordered" evidence="2">
    <location>
        <begin position="805"/>
        <end position="841"/>
    </location>
</feature>
<evidence type="ECO:0000256" key="4">
    <source>
        <dbReference type="SAM" id="SignalP"/>
    </source>
</evidence>
<gene>
    <name evidence="5" type="ORF">BDZ94DRAFT_1303633</name>
</gene>
<feature type="region of interest" description="Disordered" evidence="2">
    <location>
        <begin position="945"/>
        <end position="977"/>
    </location>
</feature>
<evidence type="ECO:0000313" key="6">
    <source>
        <dbReference type="Proteomes" id="UP000807353"/>
    </source>
</evidence>
<keyword evidence="3" id="KW-1133">Transmembrane helix</keyword>
<feature type="chain" id="PRO_5040146719" description="HCP-like protein" evidence="4">
    <location>
        <begin position="30"/>
        <end position="977"/>
    </location>
</feature>
<feature type="region of interest" description="Disordered" evidence="2">
    <location>
        <begin position="38"/>
        <end position="80"/>
    </location>
</feature>
<keyword evidence="6" id="KW-1185">Reference proteome</keyword>
<dbReference type="GO" id="GO:0036503">
    <property type="term" value="P:ERAD pathway"/>
    <property type="evidence" value="ECO:0007669"/>
    <property type="project" value="TreeGrafter"/>
</dbReference>
<evidence type="ECO:0000256" key="2">
    <source>
        <dbReference type="SAM" id="MobiDB-lite"/>
    </source>
</evidence>
<dbReference type="SMART" id="SM00671">
    <property type="entry name" value="SEL1"/>
    <property type="match status" value="8"/>
</dbReference>
<feature type="transmembrane region" description="Helical" evidence="3">
    <location>
        <begin position="918"/>
        <end position="934"/>
    </location>
</feature>
<name>A0A9P6CKH8_9AGAR</name>
<dbReference type="GO" id="GO:0005789">
    <property type="term" value="C:endoplasmic reticulum membrane"/>
    <property type="evidence" value="ECO:0007669"/>
    <property type="project" value="TreeGrafter"/>
</dbReference>
<dbReference type="Gene3D" id="1.25.40.10">
    <property type="entry name" value="Tetratricopeptide repeat domain"/>
    <property type="match status" value="3"/>
</dbReference>
<dbReference type="SUPFAM" id="SSF81901">
    <property type="entry name" value="HCP-like"/>
    <property type="match status" value="3"/>
</dbReference>
<evidence type="ECO:0000256" key="1">
    <source>
        <dbReference type="ARBA" id="ARBA00038101"/>
    </source>
</evidence>
<comment type="caution">
    <text evidence="5">The sequence shown here is derived from an EMBL/GenBank/DDBJ whole genome shotgun (WGS) entry which is preliminary data.</text>
</comment>
<protein>
    <recommendedName>
        <fullName evidence="7">HCP-like protein</fullName>
    </recommendedName>
</protein>